<dbReference type="AlphaFoldDB" id="L1MC35"/>
<proteinExistence type="predicted"/>
<dbReference type="HOGENOM" id="CLU_077618_2_0_11"/>
<feature type="transmembrane region" description="Helical" evidence="1">
    <location>
        <begin position="175"/>
        <end position="197"/>
    </location>
</feature>
<evidence type="ECO:0000313" key="3">
    <source>
        <dbReference type="EMBL" id="EKX88600.1"/>
    </source>
</evidence>
<comment type="caution">
    <text evidence="3">The sequence shown here is derived from an EMBL/GenBank/DDBJ whole genome shotgun (WGS) entry which is preliminary data.</text>
</comment>
<feature type="domain" description="VanZ-like" evidence="2">
    <location>
        <begin position="27"/>
        <end position="164"/>
    </location>
</feature>
<name>L1MC35_9CORY</name>
<dbReference type="Proteomes" id="UP000010445">
    <property type="component" value="Unassembled WGS sequence"/>
</dbReference>
<feature type="transmembrane region" description="Helical" evidence="1">
    <location>
        <begin position="80"/>
        <end position="99"/>
    </location>
</feature>
<keyword evidence="4" id="KW-1185">Reference proteome</keyword>
<sequence>MKPEVRSIVMQISAPPSLRFLKLTIGTYLVATLGFTQLKTMLTIGGLWRTGVHRTRSIELIPFHDFFRVRGFFNPLFNTMGNLTLFVPLGILLGVWWVMHGRWSSTAGEPVRPVRGAVRRSAVIGFFFSLGIEITQFILGVGYSDISDLLFNTLGAMLGAWLAVKAGVPWHRTLVTACLILAIIGILLLLGVGQWVMDTFSG</sequence>
<keyword evidence="1" id="KW-1133">Transmembrane helix</keyword>
<dbReference type="InterPro" id="IPR006976">
    <property type="entry name" value="VanZ-like"/>
</dbReference>
<evidence type="ECO:0000259" key="2">
    <source>
        <dbReference type="Pfam" id="PF04892"/>
    </source>
</evidence>
<accession>L1MC35</accession>
<keyword evidence="1" id="KW-0472">Membrane</keyword>
<dbReference type="PATRIC" id="fig|1035195.3.peg.2034"/>
<evidence type="ECO:0000313" key="4">
    <source>
        <dbReference type="Proteomes" id="UP000010445"/>
    </source>
</evidence>
<protein>
    <submittedName>
        <fullName evidence="3">VanZ-like protein</fullName>
    </submittedName>
</protein>
<dbReference type="InterPro" id="IPR053150">
    <property type="entry name" value="Teicoplanin_resist-assoc"/>
</dbReference>
<dbReference type="Pfam" id="PF04892">
    <property type="entry name" value="VanZ"/>
    <property type="match status" value="1"/>
</dbReference>
<dbReference type="STRING" id="1035195.HMPREF9997_02274"/>
<dbReference type="eggNOG" id="COG4767">
    <property type="taxonomic scope" value="Bacteria"/>
</dbReference>
<feature type="transmembrane region" description="Helical" evidence="1">
    <location>
        <begin position="149"/>
        <end position="168"/>
    </location>
</feature>
<gene>
    <name evidence="3" type="ORF">HMPREF9997_02274</name>
</gene>
<feature type="transmembrane region" description="Helical" evidence="1">
    <location>
        <begin position="120"/>
        <end position="143"/>
    </location>
</feature>
<keyword evidence="1" id="KW-0812">Transmembrane</keyword>
<dbReference type="PANTHER" id="PTHR36834:SF2">
    <property type="entry name" value="MEMBRANE PROTEIN"/>
    <property type="match status" value="1"/>
</dbReference>
<reference evidence="3 4" key="1">
    <citation type="submission" date="2012-05" db="EMBL/GenBank/DDBJ databases">
        <authorList>
            <person name="Weinstock G."/>
            <person name="Sodergren E."/>
            <person name="Lobos E.A."/>
            <person name="Fulton L."/>
            <person name="Fulton R."/>
            <person name="Courtney L."/>
            <person name="Fronick C."/>
            <person name="O'Laughlin M."/>
            <person name="Godfrey J."/>
            <person name="Wilson R.M."/>
            <person name="Miner T."/>
            <person name="Farmer C."/>
            <person name="Delehaunty K."/>
            <person name="Cordes M."/>
            <person name="Minx P."/>
            <person name="Tomlinson C."/>
            <person name="Chen J."/>
            <person name="Wollam A."/>
            <person name="Pepin K.H."/>
            <person name="Bhonagiri V."/>
            <person name="Zhang X."/>
            <person name="Suruliraj S."/>
            <person name="Warren W."/>
            <person name="Mitreva M."/>
            <person name="Mardis E.R."/>
            <person name="Wilson R.K."/>
        </authorList>
    </citation>
    <scope>NUCLEOTIDE SEQUENCE [LARGE SCALE GENOMIC DNA]</scope>
    <source>
        <strain evidence="3 4">F0235</strain>
    </source>
</reference>
<organism evidence="3 4">
    <name type="scientific">Corynebacterium durum F0235</name>
    <dbReference type="NCBI Taxonomy" id="1035195"/>
    <lineage>
        <taxon>Bacteria</taxon>
        <taxon>Bacillati</taxon>
        <taxon>Actinomycetota</taxon>
        <taxon>Actinomycetes</taxon>
        <taxon>Mycobacteriales</taxon>
        <taxon>Corynebacteriaceae</taxon>
        <taxon>Corynebacterium</taxon>
    </lineage>
</organism>
<feature type="transmembrane region" description="Helical" evidence="1">
    <location>
        <begin position="20"/>
        <end position="38"/>
    </location>
</feature>
<evidence type="ECO:0000256" key="1">
    <source>
        <dbReference type="SAM" id="Phobius"/>
    </source>
</evidence>
<dbReference type="PANTHER" id="PTHR36834">
    <property type="entry name" value="MEMBRANE PROTEIN-RELATED"/>
    <property type="match status" value="1"/>
</dbReference>
<dbReference type="EMBL" id="AMEM01000037">
    <property type="protein sequence ID" value="EKX88600.1"/>
    <property type="molecule type" value="Genomic_DNA"/>
</dbReference>